<sequence length="130" mass="15055">MRNTLKAYERLKREQHIDTLFRTGKAFSVFPLKCVYLPVTRASEMPPTLAGFSVPKKKFRKSVDRQRVKRLMREAWRLQKHVLATAAAPERQLHVFFIFTGPELPDLKTVQTAMAKCIDKLMPQMTDAHA</sequence>
<comment type="function">
    <text evidence="6">RNaseP catalyzes the removal of the 5'-leader sequence from pre-tRNA to produce the mature 5'-terminus. It can also cleave other RNA substrates such as 4.5S RNA. The protein component plays an auxiliary but essential role in vivo by binding to the 5'-leader sequence and broadening the substrate specificity of the ribozyme.</text>
</comment>
<dbReference type="RefSeq" id="WP_110998665.1">
    <property type="nucleotide sequence ID" value="NZ_QKTW01000015.1"/>
</dbReference>
<comment type="caution">
    <text evidence="7">The sequence shown here is derived from an EMBL/GenBank/DDBJ whole genome shotgun (WGS) entry which is preliminary data.</text>
</comment>
<dbReference type="Proteomes" id="UP000248745">
    <property type="component" value="Unassembled WGS sequence"/>
</dbReference>
<keyword evidence="1 6" id="KW-0819">tRNA processing</keyword>
<dbReference type="InterPro" id="IPR000100">
    <property type="entry name" value="RNase_P"/>
</dbReference>
<keyword evidence="8" id="KW-1185">Reference proteome</keyword>
<evidence type="ECO:0000313" key="7">
    <source>
        <dbReference type="EMBL" id="PZF73087.1"/>
    </source>
</evidence>
<evidence type="ECO:0000256" key="3">
    <source>
        <dbReference type="ARBA" id="ARBA00022759"/>
    </source>
</evidence>
<evidence type="ECO:0000256" key="1">
    <source>
        <dbReference type="ARBA" id="ARBA00022694"/>
    </source>
</evidence>
<comment type="catalytic activity">
    <reaction evidence="6">
        <text>Endonucleolytic cleavage of RNA, removing 5'-extranucleotides from tRNA precursor.</text>
        <dbReference type="EC" id="3.1.26.5"/>
    </reaction>
</comment>
<dbReference type="GO" id="GO:0001682">
    <property type="term" value="P:tRNA 5'-leader removal"/>
    <property type="evidence" value="ECO:0007669"/>
    <property type="project" value="UniProtKB-UniRule"/>
</dbReference>
<evidence type="ECO:0000313" key="8">
    <source>
        <dbReference type="Proteomes" id="UP000248745"/>
    </source>
</evidence>
<dbReference type="GO" id="GO:0004526">
    <property type="term" value="F:ribonuclease P activity"/>
    <property type="evidence" value="ECO:0007669"/>
    <property type="project" value="UniProtKB-UniRule"/>
</dbReference>
<dbReference type="EMBL" id="QKTW01000015">
    <property type="protein sequence ID" value="PZF73087.1"/>
    <property type="molecule type" value="Genomic_DNA"/>
</dbReference>
<dbReference type="InterPro" id="IPR020568">
    <property type="entry name" value="Ribosomal_Su5_D2-typ_SF"/>
</dbReference>
<dbReference type="Pfam" id="PF00825">
    <property type="entry name" value="Ribonuclease_P"/>
    <property type="match status" value="1"/>
</dbReference>
<keyword evidence="4 6" id="KW-0378">Hydrolase</keyword>
<dbReference type="InterPro" id="IPR014721">
    <property type="entry name" value="Ribsml_uS5_D2-typ_fold_subgr"/>
</dbReference>
<dbReference type="SUPFAM" id="SSF54211">
    <property type="entry name" value="Ribosomal protein S5 domain 2-like"/>
    <property type="match status" value="1"/>
</dbReference>
<dbReference type="OrthoDB" id="1524972at2"/>
<name>A0A2W2BB08_9BACT</name>
<dbReference type="Gene3D" id="3.30.230.10">
    <property type="match status" value="1"/>
</dbReference>
<evidence type="ECO:0000256" key="5">
    <source>
        <dbReference type="ARBA" id="ARBA00022884"/>
    </source>
</evidence>
<evidence type="ECO:0000256" key="2">
    <source>
        <dbReference type="ARBA" id="ARBA00022722"/>
    </source>
</evidence>
<gene>
    <name evidence="6" type="primary">rnpA</name>
    <name evidence="7" type="ORF">DN068_09440</name>
</gene>
<dbReference type="EC" id="3.1.26.5" evidence="6"/>
<organism evidence="7 8">
    <name type="scientific">Taibaiella soli</name>
    <dbReference type="NCBI Taxonomy" id="1649169"/>
    <lineage>
        <taxon>Bacteria</taxon>
        <taxon>Pseudomonadati</taxon>
        <taxon>Bacteroidota</taxon>
        <taxon>Chitinophagia</taxon>
        <taxon>Chitinophagales</taxon>
        <taxon>Chitinophagaceae</taxon>
        <taxon>Taibaiella</taxon>
    </lineage>
</organism>
<keyword evidence="3 6" id="KW-0255">Endonuclease</keyword>
<dbReference type="AlphaFoldDB" id="A0A2W2BB08"/>
<protein>
    <recommendedName>
        <fullName evidence="6">Ribonuclease P protein component</fullName>
        <shortName evidence="6">RNase P protein</shortName>
        <shortName evidence="6">RNaseP protein</shortName>
        <ecNumber evidence="6">3.1.26.5</ecNumber>
    </recommendedName>
    <alternativeName>
        <fullName evidence="6">Protein C5</fullName>
    </alternativeName>
</protein>
<reference evidence="7 8" key="1">
    <citation type="submission" date="2018-06" db="EMBL/GenBank/DDBJ databases">
        <title>Mucibacter soli gen. nov., sp. nov., a new member of the family Chitinophagaceae producing mucin.</title>
        <authorList>
            <person name="Kim M.-K."/>
            <person name="Park S."/>
            <person name="Kim T.-S."/>
            <person name="Joung Y."/>
            <person name="Han J.-H."/>
            <person name="Kim S.B."/>
        </authorList>
    </citation>
    <scope>NUCLEOTIDE SEQUENCE [LARGE SCALE GENOMIC DNA]</scope>
    <source>
        <strain evidence="7 8">R1-15</strain>
    </source>
</reference>
<keyword evidence="5 6" id="KW-0694">RNA-binding</keyword>
<accession>A0A2W2BB08</accession>
<dbReference type="GO" id="GO:0000049">
    <property type="term" value="F:tRNA binding"/>
    <property type="evidence" value="ECO:0007669"/>
    <property type="project" value="UniProtKB-UniRule"/>
</dbReference>
<comment type="similarity">
    <text evidence="6">Belongs to the RnpA family.</text>
</comment>
<keyword evidence="2 6" id="KW-0540">Nuclease</keyword>
<dbReference type="HAMAP" id="MF_00227">
    <property type="entry name" value="RNase_P"/>
    <property type="match status" value="1"/>
</dbReference>
<evidence type="ECO:0000256" key="4">
    <source>
        <dbReference type="ARBA" id="ARBA00022801"/>
    </source>
</evidence>
<comment type="subunit">
    <text evidence="6">Consists of a catalytic RNA component (M1 or rnpB) and a protein subunit.</text>
</comment>
<evidence type="ECO:0000256" key="6">
    <source>
        <dbReference type="HAMAP-Rule" id="MF_00227"/>
    </source>
</evidence>
<proteinExistence type="inferred from homology"/>